<keyword evidence="2" id="KW-0808">Transferase</keyword>
<protein>
    <submittedName>
        <fullName evidence="2">Polysaccharide pyruvyl transferase family protein</fullName>
    </submittedName>
</protein>
<sequence length="388" mass="42975">MNNSTGKIGILTLTQSENYGTVLQAYATQQLFDSADTPGRYSLIPTDVGHVRKRRLASVLNPKNPSFGVVRARNFASMRQFVSPYVHRPTGRRWVDISDRNGALEYLNSQFDGFVTGSDEVWNLAFVGDKSIYYAPENLGRIRVSFSTSANRLDIASLSGESREILRRSLSSYAHISVRDANTYSFVRELLGDSVGIDEIVDPTLIHGLAEFVVPYTASAHSGRKRVLLMVRDRRVGTDLISHLRDSVDIDTVFIRYPGAGFLQLNPVQFAGIFGQYDCVVTDFFHGTCMSTLNQVPFVSFDSEPLYSKYESKIKNLLSKLGLEDRYVNLTEAGDAGAHRALLSVVERTIAEPPAWTAQSAVERERKHGLAVLARIKQAVGEGLAEVG</sequence>
<evidence type="ECO:0000259" key="1">
    <source>
        <dbReference type="Pfam" id="PF04230"/>
    </source>
</evidence>
<dbReference type="AlphaFoldDB" id="A0AA46WV43"/>
<name>A0AA46WV43_RHORH</name>
<dbReference type="EMBL" id="CP083974">
    <property type="protein sequence ID" value="UZF44324.1"/>
    <property type="molecule type" value="Genomic_DNA"/>
</dbReference>
<dbReference type="GO" id="GO:0016740">
    <property type="term" value="F:transferase activity"/>
    <property type="evidence" value="ECO:0007669"/>
    <property type="project" value="UniProtKB-KW"/>
</dbReference>
<accession>A0AA46WV43</accession>
<gene>
    <name evidence="2" type="ORF">KUM34_021095</name>
</gene>
<dbReference type="RefSeq" id="WP_200358627.1">
    <property type="nucleotide sequence ID" value="NZ_CP083974.1"/>
</dbReference>
<evidence type="ECO:0000313" key="2">
    <source>
        <dbReference type="EMBL" id="UZF44324.1"/>
    </source>
</evidence>
<dbReference type="Proteomes" id="UP001162740">
    <property type="component" value="Chromosome"/>
</dbReference>
<evidence type="ECO:0000313" key="3">
    <source>
        <dbReference type="Proteomes" id="UP001162740"/>
    </source>
</evidence>
<proteinExistence type="predicted"/>
<organism evidence="2 3">
    <name type="scientific">Rhodococcus rhodochrous</name>
    <dbReference type="NCBI Taxonomy" id="1829"/>
    <lineage>
        <taxon>Bacteria</taxon>
        <taxon>Bacillati</taxon>
        <taxon>Actinomycetota</taxon>
        <taxon>Actinomycetes</taxon>
        <taxon>Mycobacteriales</taxon>
        <taxon>Nocardiaceae</taxon>
        <taxon>Rhodococcus</taxon>
    </lineage>
</organism>
<reference evidence="2 3" key="1">
    <citation type="journal article" date="2021" name="Front. Microbiol.">
        <title>Bacterial Transformation of Aromatic Monomers in Softwood Black Liquor.</title>
        <authorList>
            <person name="Navas L.E."/>
            <person name="Dexter G."/>
            <person name="Liu J."/>
            <person name="Levy-Booth D."/>
            <person name="Cho M."/>
            <person name="Jang S.K."/>
            <person name="Mansfield S.D."/>
            <person name="Renneckar S."/>
            <person name="Mohn W.W."/>
            <person name="Eltis L.D."/>
        </authorList>
    </citation>
    <scope>NUCLEOTIDE SEQUENCE [LARGE SCALE GENOMIC DNA]</scope>
    <source>
        <strain evidence="2 3">GD02</strain>
    </source>
</reference>
<dbReference type="InterPro" id="IPR007345">
    <property type="entry name" value="Polysacch_pyruvyl_Trfase"/>
</dbReference>
<dbReference type="Pfam" id="PF04230">
    <property type="entry name" value="PS_pyruv_trans"/>
    <property type="match status" value="1"/>
</dbReference>
<feature type="domain" description="Polysaccharide pyruvyl transferase" evidence="1">
    <location>
        <begin position="18"/>
        <end position="303"/>
    </location>
</feature>